<keyword evidence="2" id="KW-1185">Reference proteome</keyword>
<name>A0A1N6GNT3_9GAMM</name>
<dbReference type="Proteomes" id="UP000198461">
    <property type="component" value="Unassembled WGS sequence"/>
</dbReference>
<reference evidence="1 2" key="1">
    <citation type="submission" date="2016-11" db="EMBL/GenBank/DDBJ databases">
        <authorList>
            <person name="Jaros S."/>
            <person name="Januszkiewicz K."/>
            <person name="Wedrychowicz H."/>
        </authorList>
    </citation>
    <scope>NUCLEOTIDE SEQUENCE [LARGE SCALE GENOMIC DNA]</scope>
    <source>
        <strain evidence="1 2">DSM 17737</strain>
    </source>
</reference>
<evidence type="ECO:0000313" key="2">
    <source>
        <dbReference type="Proteomes" id="UP000198461"/>
    </source>
</evidence>
<organism evidence="1 2">
    <name type="scientific">Sulfurivirga caldicuralii</name>
    <dbReference type="NCBI Taxonomy" id="364032"/>
    <lineage>
        <taxon>Bacteria</taxon>
        <taxon>Pseudomonadati</taxon>
        <taxon>Pseudomonadota</taxon>
        <taxon>Gammaproteobacteria</taxon>
        <taxon>Thiotrichales</taxon>
        <taxon>Piscirickettsiaceae</taxon>
        <taxon>Sulfurivirga</taxon>
    </lineage>
</organism>
<dbReference type="EMBL" id="FSRE01000003">
    <property type="protein sequence ID" value="SIO09102.1"/>
    <property type="molecule type" value="Genomic_DNA"/>
</dbReference>
<protein>
    <submittedName>
        <fullName evidence="1">Uncharacterized protein</fullName>
    </submittedName>
</protein>
<sequence>MPQNAFNEATDVVAVAQVALDYLEDPDAKQGKAQTEEARDAAQNAARIEQHIIRLKSVAIIALVTSTL</sequence>
<dbReference type="AlphaFoldDB" id="A0A1N6GNT3"/>
<gene>
    <name evidence="1" type="ORF">SAMN05443662_1425</name>
</gene>
<accession>A0A1N6GNT3</accession>
<evidence type="ECO:0000313" key="1">
    <source>
        <dbReference type="EMBL" id="SIO09102.1"/>
    </source>
</evidence>
<proteinExistence type="predicted"/>